<reference evidence="1 2" key="1">
    <citation type="submission" date="2019-05" db="EMBL/GenBank/DDBJ databases">
        <title>Streptomyces sp. NEAU-C151, a novel actinomycete isolated from soil.</title>
        <authorList>
            <person name="Han L."/>
            <person name="Jiang H."/>
        </authorList>
    </citation>
    <scope>NUCLEOTIDE SEQUENCE [LARGE SCALE GENOMIC DNA]</scope>
    <source>
        <strain evidence="1 2">NEAU-C151</strain>
    </source>
</reference>
<protein>
    <submittedName>
        <fullName evidence="1">Uncharacterized protein</fullName>
    </submittedName>
</protein>
<sequence>MDGLDGDVVVAALVVEVLEGEVCGVGAGVEEVEPDVDLPAVPRIGEQILWCDWVTGEDGEEYERQREYRVRMVD</sequence>
<dbReference type="RefSeq" id="WP_138046088.1">
    <property type="nucleotide sequence ID" value="NZ_VBZC01000017.1"/>
</dbReference>
<gene>
    <name evidence="1" type="ORF">FE633_17440</name>
</gene>
<keyword evidence="2" id="KW-1185">Reference proteome</keyword>
<name>A0A5R9FQI8_9ACTN</name>
<evidence type="ECO:0000313" key="1">
    <source>
        <dbReference type="EMBL" id="TLS44929.1"/>
    </source>
</evidence>
<evidence type="ECO:0000313" key="2">
    <source>
        <dbReference type="Proteomes" id="UP000305906"/>
    </source>
</evidence>
<comment type="caution">
    <text evidence="1">The sequence shown here is derived from an EMBL/GenBank/DDBJ whole genome shotgun (WGS) entry which is preliminary data.</text>
</comment>
<accession>A0A5R9FQI8</accession>
<dbReference type="Proteomes" id="UP000305906">
    <property type="component" value="Unassembled WGS sequence"/>
</dbReference>
<dbReference type="AlphaFoldDB" id="A0A5R9FQI8"/>
<proteinExistence type="predicted"/>
<dbReference type="EMBL" id="VBZC01000017">
    <property type="protein sequence ID" value="TLS44929.1"/>
    <property type="molecule type" value="Genomic_DNA"/>
</dbReference>
<organism evidence="1 2">
    <name type="scientific">Streptomyces montanus</name>
    <dbReference type="NCBI Taxonomy" id="2580423"/>
    <lineage>
        <taxon>Bacteria</taxon>
        <taxon>Bacillati</taxon>
        <taxon>Actinomycetota</taxon>
        <taxon>Actinomycetes</taxon>
        <taxon>Kitasatosporales</taxon>
        <taxon>Streptomycetaceae</taxon>
        <taxon>Streptomyces</taxon>
    </lineage>
</organism>